<evidence type="ECO:0000313" key="2">
    <source>
        <dbReference type="EMBL" id="CAI9157419.1"/>
    </source>
</evidence>
<evidence type="ECO:0000313" key="3">
    <source>
        <dbReference type="Proteomes" id="UP001176941"/>
    </source>
</evidence>
<accession>A0ABN8Y7S3</accession>
<protein>
    <submittedName>
        <fullName evidence="2">Uncharacterized protein</fullName>
    </submittedName>
</protein>
<reference evidence="2" key="1">
    <citation type="submission" date="2023-04" db="EMBL/GenBank/DDBJ databases">
        <authorList>
            <consortium name="ELIXIR-Norway"/>
        </authorList>
    </citation>
    <scope>NUCLEOTIDE SEQUENCE [LARGE SCALE GENOMIC DNA]</scope>
</reference>
<sequence>MSSANTASPFITYQRELCPPFRSSSLREFSSPPRRGAWKPVGGRRARGQTRCGGGYDRRKMFCPARALKPTPARLQAAPSGVLGLLPVPPSVACSAAVGFMAGVTPSLLNPTASLDLNRMRSV</sequence>
<proteinExistence type="predicted"/>
<keyword evidence="3" id="KW-1185">Reference proteome</keyword>
<name>A0ABN8Y7S3_RANTA</name>
<dbReference type="Proteomes" id="UP001176941">
    <property type="component" value="Chromosome 15"/>
</dbReference>
<gene>
    <name evidence="2" type="ORF">MRATA1EN1_LOCUS6381</name>
</gene>
<dbReference type="EMBL" id="OX459951">
    <property type="protein sequence ID" value="CAI9157419.1"/>
    <property type="molecule type" value="Genomic_DNA"/>
</dbReference>
<feature type="region of interest" description="Disordered" evidence="1">
    <location>
        <begin position="24"/>
        <end position="53"/>
    </location>
</feature>
<evidence type="ECO:0000256" key="1">
    <source>
        <dbReference type="SAM" id="MobiDB-lite"/>
    </source>
</evidence>
<organism evidence="2 3">
    <name type="scientific">Rangifer tarandus platyrhynchus</name>
    <name type="common">Svalbard reindeer</name>
    <dbReference type="NCBI Taxonomy" id="3082113"/>
    <lineage>
        <taxon>Eukaryota</taxon>
        <taxon>Metazoa</taxon>
        <taxon>Chordata</taxon>
        <taxon>Craniata</taxon>
        <taxon>Vertebrata</taxon>
        <taxon>Euteleostomi</taxon>
        <taxon>Mammalia</taxon>
        <taxon>Eutheria</taxon>
        <taxon>Laurasiatheria</taxon>
        <taxon>Artiodactyla</taxon>
        <taxon>Ruminantia</taxon>
        <taxon>Pecora</taxon>
        <taxon>Cervidae</taxon>
        <taxon>Odocoileinae</taxon>
        <taxon>Rangifer</taxon>
    </lineage>
</organism>